<dbReference type="PANTHER" id="PTHR28629:SF1">
    <property type="entry name" value="YALI0F01606P"/>
    <property type="match status" value="1"/>
</dbReference>
<evidence type="ECO:0000313" key="15">
    <source>
        <dbReference type="EMBL" id="KAF2762760.1"/>
    </source>
</evidence>
<dbReference type="Pfam" id="PF02733">
    <property type="entry name" value="Dak1"/>
    <property type="match status" value="1"/>
</dbReference>
<evidence type="ECO:0000256" key="1">
    <source>
        <dbReference type="ARBA" id="ARBA00003264"/>
    </source>
</evidence>
<evidence type="ECO:0000256" key="10">
    <source>
        <dbReference type="ARBA" id="ARBA00048898"/>
    </source>
</evidence>
<dbReference type="Pfam" id="PF02734">
    <property type="entry name" value="Dak2"/>
    <property type="match status" value="1"/>
</dbReference>
<dbReference type="Gene3D" id="3.40.50.10440">
    <property type="entry name" value="Dihydroxyacetone kinase, domain 1"/>
    <property type="match status" value="1"/>
</dbReference>
<dbReference type="InterPro" id="IPR036117">
    <property type="entry name" value="DhaL_dom_sf"/>
</dbReference>
<dbReference type="GO" id="GO:0050354">
    <property type="term" value="F:triokinase activity"/>
    <property type="evidence" value="ECO:0007669"/>
    <property type="project" value="UniProtKB-EC"/>
</dbReference>
<dbReference type="FunFam" id="1.25.40.340:FF:000002">
    <property type="entry name" value="Dihydroxyacetone kinase, L subunit"/>
    <property type="match status" value="1"/>
</dbReference>
<dbReference type="GO" id="GO:0004371">
    <property type="term" value="F:glycerone kinase activity"/>
    <property type="evidence" value="ECO:0007669"/>
    <property type="project" value="UniProtKB-EC"/>
</dbReference>
<dbReference type="PANTHER" id="PTHR28629">
    <property type="entry name" value="TRIOKINASE/FMN CYCLASE"/>
    <property type="match status" value="1"/>
</dbReference>
<evidence type="ECO:0000256" key="8">
    <source>
        <dbReference type="ARBA" id="ARBA00022840"/>
    </source>
</evidence>
<dbReference type="SMART" id="SM01120">
    <property type="entry name" value="Dak2"/>
    <property type="match status" value="1"/>
</dbReference>
<evidence type="ECO:0000259" key="14">
    <source>
        <dbReference type="PROSITE" id="PS51481"/>
    </source>
</evidence>
<feature type="binding site" evidence="12">
    <location>
        <position position="110"/>
    </location>
    <ligand>
        <name>substrate</name>
    </ligand>
</feature>
<feature type="binding site" evidence="12">
    <location>
        <begin position="54"/>
        <end position="57"/>
    </location>
    <ligand>
        <name>substrate</name>
    </ligand>
</feature>
<comment type="function">
    <text evidence="1">Catalyzes both the phosphorylation of dihydroxyacetone and of glyceraldehyde.</text>
</comment>
<feature type="domain" description="DhaL" evidence="13">
    <location>
        <begin position="387"/>
        <end position="589"/>
    </location>
</feature>
<dbReference type="GO" id="GO:0005524">
    <property type="term" value="F:ATP binding"/>
    <property type="evidence" value="ECO:0007669"/>
    <property type="project" value="UniProtKB-KW"/>
</dbReference>
<dbReference type="SUPFAM" id="SSF82549">
    <property type="entry name" value="DAK1/DegV-like"/>
    <property type="match status" value="1"/>
</dbReference>
<dbReference type="Proteomes" id="UP000799437">
    <property type="component" value="Unassembled WGS sequence"/>
</dbReference>
<evidence type="ECO:0000256" key="5">
    <source>
        <dbReference type="ARBA" id="ARBA00022741"/>
    </source>
</evidence>
<dbReference type="PROSITE" id="PS51481">
    <property type="entry name" value="DHAK"/>
    <property type="match status" value="1"/>
</dbReference>
<name>A0A6A6WKN3_9PEZI</name>
<dbReference type="InterPro" id="IPR004007">
    <property type="entry name" value="DhaL_dom"/>
</dbReference>
<evidence type="ECO:0000259" key="13">
    <source>
        <dbReference type="PROSITE" id="PS51480"/>
    </source>
</evidence>
<comment type="pathway">
    <text evidence="2">Polyol metabolism; glycerol fermentation; glycerone phosphate from glycerol (oxidative route): step 2/2.</text>
</comment>
<dbReference type="AlphaFoldDB" id="A0A6A6WKN3"/>
<dbReference type="OrthoDB" id="1724672at2759"/>
<evidence type="ECO:0000256" key="12">
    <source>
        <dbReference type="PIRSR" id="PIRSR612734-2"/>
    </source>
</evidence>
<dbReference type="GO" id="GO:0019588">
    <property type="term" value="P:anaerobic glycerol catabolic process"/>
    <property type="evidence" value="ECO:0007669"/>
    <property type="project" value="UniProtKB-UniPathway"/>
</dbReference>
<comment type="catalytic activity">
    <reaction evidence="10">
        <text>dihydroxyacetone + ATP = dihydroxyacetone phosphate + ADP + H(+)</text>
        <dbReference type="Rhea" id="RHEA:15773"/>
        <dbReference type="ChEBI" id="CHEBI:15378"/>
        <dbReference type="ChEBI" id="CHEBI:16016"/>
        <dbReference type="ChEBI" id="CHEBI:30616"/>
        <dbReference type="ChEBI" id="CHEBI:57642"/>
        <dbReference type="ChEBI" id="CHEBI:456216"/>
        <dbReference type="EC" id="2.7.1.29"/>
    </reaction>
</comment>
<comment type="catalytic activity">
    <reaction evidence="9">
        <text>D-glyceraldehyde + ATP = D-glyceraldehyde 3-phosphate + ADP + H(+)</text>
        <dbReference type="Rhea" id="RHEA:13941"/>
        <dbReference type="ChEBI" id="CHEBI:15378"/>
        <dbReference type="ChEBI" id="CHEBI:17378"/>
        <dbReference type="ChEBI" id="CHEBI:30616"/>
        <dbReference type="ChEBI" id="CHEBI:59776"/>
        <dbReference type="ChEBI" id="CHEBI:456216"/>
        <dbReference type="EC" id="2.7.1.28"/>
    </reaction>
</comment>
<dbReference type="EMBL" id="ML996565">
    <property type="protein sequence ID" value="KAF2762760.1"/>
    <property type="molecule type" value="Genomic_DNA"/>
</dbReference>
<reference evidence="15" key="1">
    <citation type="journal article" date="2020" name="Stud. Mycol.">
        <title>101 Dothideomycetes genomes: a test case for predicting lifestyles and emergence of pathogens.</title>
        <authorList>
            <person name="Haridas S."/>
            <person name="Albert R."/>
            <person name="Binder M."/>
            <person name="Bloem J."/>
            <person name="Labutti K."/>
            <person name="Salamov A."/>
            <person name="Andreopoulos B."/>
            <person name="Baker S."/>
            <person name="Barry K."/>
            <person name="Bills G."/>
            <person name="Bluhm B."/>
            <person name="Cannon C."/>
            <person name="Castanera R."/>
            <person name="Culley D."/>
            <person name="Daum C."/>
            <person name="Ezra D."/>
            <person name="Gonzalez J."/>
            <person name="Henrissat B."/>
            <person name="Kuo A."/>
            <person name="Liang C."/>
            <person name="Lipzen A."/>
            <person name="Lutzoni F."/>
            <person name="Magnuson J."/>
            <person name="Mondo S."/>
            <person name="Nolan M."/>
            <person name="Ohm R."/>
            <person name="Pangilinan J."/>
            <person name="Park H.-J."/>
            <person name="Ramirez L."/>
            <person name="Alfaro M."/>
            <person name="Sun H."/>
            <person name="Tritt A."/>
            <person name="Yoshinaga Y."/>
            <person name="Zwiers L.-H."/>
            <person name="Turgeon B."/>
            <person name="Goodwin S."/>
            <person name="Spatafora J."/>
            <person name="Crous P."/>
            <person name="Grigoriev I."/>
        </authorList>
    </citation>
    <scope>NUCLEOTIDE SEQUENCE</scope>
    <source>
        <strain evidence="15">CBS 121739</strain>
    </source>
</reference>
<evidence type="ECO:0000256" key="6">
    <source>
        <dbReference type="ARBA" id="ARBA00022777"/>
    </source>
</evidence>
<keyword evidence="7" id="KW-0319">Glycerol metabolism</keyword>
<evidence type="ECO:0000256" key="2">
    <source>
        <dbReference type="ARBA" id="ARBA00004778"/>
    </source>
</evidence>
<keyword evidence="16" id="KW-1185">Reference proteome</keyword>
<dbReference type="Gene3D" id="1.25.40.340">
    <property type="match status" value="1"/>
</dbReference>
<protein>
    <submittedName>
        <fullName evidence="15">Dihydroxyacetone kinase</fullName>
    </submittedName>
</protein>
<gene>
    <name evidence="15" type="ORF">EJ05DRAFT_491079</name>
</gene>
<keyword evidence="6 15" id="KW-0418">Kinase</keyword>
<proteinExistence type="inferred from homology"/>
<dbReference type="GO" id="GO:0005829">
    <property type="term" value="C:cytosol"/>
    <property type="evidence" value="ECO:0007669"/>
    <property type="project" value="TreeGrafter"/>
</dbReference>
<keyword evidence="5" id="KW-0547">Nucleotide-binding</keyword>
<evidence type="ECO:0000313" key="16">
    <source>
        <dbReference type="Proteomes" id="UP000799437"/>
    </source>
</evidence>
<dbReference type="UniPathway" id="UPA00617">
    <property type="reaction ID" value="UER00669"/>
</dbReference>
<evidence type="ECO:0000256" key="4">
    <source>
        <dbReference type="ARBA" id="ARBA00022679"/>
    </source>
</evidence>
<dbReference type="PROSITE" id="PS51480">
    <property type="entry name" value="DHAL"/>
    <property type="match status" value="1"/>
</dbReference>
<keyword evidence="8" id="KW-0067">ATP-binding</keyword>
<feature type="domain" description="DhaK" evidence="14">
    <location>
        <begin position="9"/>
        <end position="348"/>
    </location>
</feature>
<dbReference type="GeneID" id="54487003"/>
<dbReference type="FunFam" id="3.40.50.10440:FF:000001">
    <property type="entry name" value="Dihydroxyacetone kinase, DhaK subunit"/>
    <property type="match status" value="1"/>
</dbReference>
<sequence>MSTKHFFAEPRALVPLALQSFVQRHPNLDLDPVNRVVFSKSHQPSQIAIISGGGSGHEPAWSGYVGDGMLAAAVCGDIFASPSTKQIMAGIRSVPSNVGIILCITNYTGDKLHFGLAREKGLALGHRVDVVNMSEDAALGKEKAGLVGRRGLAGNLLVLKLIGAANHQAWSFDSVLKLGNLGNSHLVTIGTSLDHCHVPGRSHHEAVPANACVLGMGIHNEPGLQTISPIPSADSLVKQMYAHLLDPSDPDRAFVTFNPKDEVVMLINNFGGLSNLELEALANIAGLQLEADWDLLPIRIYAGTFESSLNGPGFSITVGNLTGIAQAMELTVSDILQLLDAPTTAPAWPKNSYLSAKPSEECARLREKAKADAQAAASQDQGPPVTAKIIRALTEACKRARAAEPDITKYDILMGDGDCGEAVDMVCNSILTKLHSDLSPNSPLFSFLEQVGDCVEDMGGSLGAILSIFLTAFSSQLRQAYRSSSDVSITTVSKTIGPALDVLKQYTSARVGDRTVMDALIPFCETLQQSGELAKSVQAAQRGADTTKGMRAKFGRATYVGDEKLESQSDIPPDPGAYAAAVFLGGLSAALLQ</sequence>
<accession>A0A6A6WKN3</accession>
<dbReference type="InterPro" id="IPR050861">
    <property type="entry name" value="Dihydroxyacetone_Kinase"/>
</dbReference>
<dbReference type="InterPro" id="IPR012734">
    <property type="entry name" value="DhaK_ATP"/>
</dbReference>
<dbReference type="InterPro" id="IPR004006">
    <property type="entry name" value="DhaK_dom"/>
</dbReference>
<evidence type="ECO:0000256" key="11">
    <source>
        <dbReference type="PIRSR" id="PIRSR612734-1"/>
    </source>
</evidence>
<dbReference type="NCBIfam" id="TIGR02361">
    <property type="entry name" value="dak_ATP"/>
    <property type="match status" value="1"/>
</dbReference>
<organism evidence="15 16">
    <name type="scientific">Pseudovirgaria hyperparasitica</name>
    <dbReference type="NCBI Taxonomy" id="470096"/>
    <lineage>
        <taxon>Eukaryota</taxon>
        <taxon>Fungi</taxon>
        <taxon>Dikarya</taxon>
        <taxon>Ascomycota</taxon>
        <taxon>Pezizomycotina</taxon>
        <taxon>Dothideomycetes</taxon>
        <taxon>Dothideomycetes incertae sedis</taxon>
        <taxon>Acrospermales</taxon>
        <taxon>Acrospermaceae</taxon>
        <taxon>Pseudovirgaria</taxon>
    </lineage>
</organism>
<dbReference type="Gene3D" id="3.30.1180.20">
    <property type="entry name" value="Dihydroxyacetone kinase, domain 2"/>
    <property type="match status" value="1"/>
</dbReference>
<dbReference type="RefSeq" id="XP_033605211.1">
    <property type="nucleotide sequence ID" value="XM_033745949.1"/>
</dbReference>
<evidence type="ECO:0000256" key="9">
    <source>
        <dbReference type="ARBA" id="ARBA00047974"/>
    </source>
</evidence>
<comment type="similarity">
    <text evidence="3">Belongs to the dihydroxyacetone kinase (DAK) family.</text>
</comment>
<dbReference type="FunFam" id="3.30.1180.20:FF:000001">
    <property type="entry name" value="Dihydroxyacetone kinase 1"/>
    <property type="match status" value="1"/>
</dbReference>
<evidence type="ECO:0000256" key="3">
    <source>
        <dbReference type="ARBA" id="ARBA00008757"/>
    </source>
</evidence>
<dbReference type="SUPFAM" id="SSF101473">
    <property type="entry name" value="DhaL-like"/>
    <property type="match status" value="1"/>
</dbReference>
<evidence type="ECO:0000256" key="7">
    <source>
        <dbReference type="ARBA" id="ARBA00022798"/>
    </source>
</evidence>
<feature type="active site" description="Tele-hemiaminal-histidine intermediate" evidence="11">
    <location>
        <position position="219"/>
    </location>
</feature>
<keyword evidence="4" id="KW-0808">Transferase</keyword>